<organism evidence="1 2">
    <name type="scientific">Pyrrhoderma noxium</name>
    <dbReference type="NCBI Taxonomy" id="2282107"/>
    <lineage>
        <taxon>Eukaryota</taxon>
        <taxon>Fungi</taxon>
        <taxon>Dikarya</taxon>
        <taxon>Basidiomycota</taxon>
        <taxon>Agaricomycotina</taxon>
        <taxon>Agaricomycetes</taxon>
        <taxon>Hymenochaetales</taxon>
        <taxon>Hymenochaetaceae</taxon>
        <taxon>Pyrrhoderma</taxon>
    </lineage>
</organism>
<reference evidence="1 2" key="1">
    <citation type="journal article" date="2017" name="Mol. Ecol.">
        <title>Comparative and population genomic landscape of Phellinus noxius: A hypervariable fungus causing root rot in trees.</title>
        <authorList>
            <person name="Chung C.L."/>
            <person name="Lee T.J."/>
            <person name="Akiba M."/>
            <person name="Lee H.H."/>
            <person name="Kuo T.H."/>
            <person name="Liu D."/>
            <person name="Ke H.M."/>
            <person name="Yokoi T."/>
            <person name="Roa M.B."/>
            <person name="Lu M.J."/>
            <person name="Chang Y.Y."/>
            <person name="Ann P.J."/>
            <person name="Tsai J.N."/>
            <person name="Chen C.Y."/>
            <person name="Tzean S.S."/>
            <person name="Ota Y."/>
            <person name="Hattori T."/>
            <person name="Sahashi N."/>
            <person name="Liou R.F."/>
            <person name="Kikuchi T."/>
            <person name="Tsai I.J."/>
        </authorList>
    </citation>
    <scope>NUCLEOTIDE SEQUENCE [LARGE SCALE GENOMIC DNA]</scope>
    <source>
        <strain evidence="1 2">FFPRI411160</strain>
    </source>
</reference>
<name>A0A286U8A2_9AGAM</name>
<dbReference type="AlphaFoldDB" id="A0A286U8A2"/>
<proteinExistence type="predicted"/>
<gene>
    <name evidence="1" type="ORF">PNOK_0865600</name>
</gene>
<evidence type="ECO:0000313" key="2">
    <source>
        <dbReference type="Proteomes" id="UP000217199"/>
    </source>
</evidence>
<keyword evidence="2" id="KW-1185">Reference proteome</keyword>
<comment type="caution">
    <text evidence="1">The sequence shown here is derived from an EMBL/GenBank/DDBJ whole genome shotgun (WGS) entry which is preliminary data.</text>
</comment>
<dbReference type="Proteomes" id="UP000217199">
    <property type="component" value="Unassembled WGS sequence"/>
</dbReference>
<evidence type="ECO:0000313" key="1">
    <source>
        <dbReference type="EMBL" id="PAV15798.1"/>
    </source>
</evidence>
<protein>
    <submittedName>
        <fullName evidence="1">Uncharacterized protein</fullName>
    </submittedName>
</protein>
<dbReference type="InParanoid" id="A0A286U8A2"/>
<accession>A0A286U8A2</accession>
<sequence>MFRVLLLRTRQNAFDDFKLLIIFEYTNWIWLKLTIRIHLFDQTPQETIKVQTVYKQLHYIPNPNRGRKAVNG</sequence>
<dbReference type="EMBL" id="NBII01000009">
    <property type="protein sequence ID" value="PAV15798.1"/>
    <property type="molecule type" value="Genomic_DNA"/>
</dbReference>